<evidence type="ECO:0000313" key="5">
    <source>
        <dbReference type="EMBL" id="KAK5967536.1"/>
    </source>
</evidence>
<keyword evidence="2" id="KW-0862">Zinc</keyword>
<dbReference type="NCBIfam" id="TIGR00280">
    <property type="entry name" value="eL43_euk_arch"/>
    <property type="match status" value="1"/>
</dbReference>
<proteinExistence type="inferred from homology"/>
<dbReference type="NCBIfam" id="NF003058">
    <property type="entry name" value="PRK03976.1"/>
    <property type="match status" value="1"/>
</dbReference>
<dbReference type="EMBL" id="WIXE01015937">
    <property type="protein sequence ID" value="KAK5973075.1"/>
    <property type="molecule type" value="Genomic_DNA"/>
</dbReference>
<evidence type="ECO:0000313" key="6">
    <source>
        <dbReference type="EMBL" id="KAK5973075.1"/>
    </source>
</evidence>
<keyword evidence="3 6" id="KW-0689">Ribosomal protein</keyword>
<sequence length="128" mass="14593">KLWFLLPKIVVNKWILLNGSKSRANLTLIQQLRTWVIMAKRTKKVGIVGKYGTRYGASLRKMVKKMEVTQHSRYTCVFCGKEAMKRKAVGIWNCSKCHKTVAGGAYVYGTVTAATVRSTIRRLRDLKE</sequence>
<keyword evidence="7" id="KW-1185">Reference proteome</keyword>
<reference evidence="6 7" key="1">
    <citation type="submission" date="2019-10" db="EMBL/GenBank/DDBJ databases">
        <title>Assembly and Annotation for the nematode Trichostrongylus colubriformis.</title>
        <authorList>
            <person name="Martin J."/>
        </authorList>
    </citation>
    <scope>NUCLEOTIDE SEQUENCE [LARGE SCALE GENOMIC DNA]</scope>
    <source>
        <strain evidence="6">G859</strain>
        <tissue evidence="6">Whole worm</tissue>
    </source>
</reference>
<keyword evidence="4" id="KW-0687">Ribonucleoprotein</keyword>
<dbReference type="GO" id="GO:0006412">
    <property type="term" value="P:translation"/>
    <property type="evidence" value="ECO:0007669"/>
    <property type="project" value="InterPro"/>
</dbReference>
<dbReference type="SUPFAM" id="SSF57829">
    <property type="entry name" value="Zn-binding ribosomal proteins"/>
    <property type="match status" value="1"/>
</dbReference>
<comment type="similarity">
    <text evidence="1">Belongs to the eukaryotic ribosomal protein eL43 family.</text>
</comment>
<protein>
    <submittedName>
        <fullName evidence="6">60S ribosomal protein L37a</fullName>
    </submittedName>
</protein>
<evidence type="ECO:0000256" key="3">
    <source>
        <dbReference type="ARBA" id="ARBA00022980"/>
    </source>
</evidence>
<dbReference type="Pfam" id="PF01780">
    <property type="entry name" value="Ribosomal_L37ae"/>
    <property type="match status" value="1"/>
</dbReference>
<dbReference type="AlphaFoldDB" id="A0AAN8FN97"/>
<evidence type="ECO:0000256" key="4">
    <source>
        <dbReference type="ARBA" id="ARBA00023274"/>
    </source>
</evidence>
<dbReference type="EMBL" id="WIXE01022389">
    <property type="protein sequence ID" value="KAK5967536.1"/>
    <property type="molecule type" value="Genomic_DNA"/>
</dbReference>
<feature type="non-terminal residue" evidence="6">
    <location>
        <position position="1"/>
    </location>
</feature>
<gene>
    <name evidence="5" type="ORF">GCK32_004390</name>
    <name evidence="6" type="ORF">GCK32_005610</name>
</gene>
<name>A0AAN8FN97_TRICO</name>
<dbReference type="InterPro" id="IPR011332">
    <property type="entry name" value="Ribosomal_zn-bd"/>
</dbReference>
<dbReference type="FunFam" id="2.20.25.30:FF:000002">
    <property type="entry name" value="60S ribosomal protein L37a"/>
    <property type="match status" value="1"/>
</dbReference>
<comment type="caution">
    <text evidence="6">The sequence shown here is derived from an EMBL/GenBank/DDBJ whole genome shotgun (WGS) entry which is preliminary data.</text>
</comment>
<dbReference type="Proteomes" id="UP001331761">
    <property type="component" value="Unassembled WGS sequence"/>
</dbReference>
<dbReference type="InterPro" id="IPR002674">
    <property type="entry name" value="Ribosomal_eL43"/>
</dbReference>
<accession>A0AAN8FN97</accession>
<dbReference type="HAMAP" id="MF_00327">
    <property type="entry name" value="Ribosomal_eL43"/>
    <property type="match status" value="1"/>
</dbReference>
<evidence type="ECO:0000313" key="7">
    <source>
        <dbReference type="Proteomes" id="UP001331761"/>
    </source>
</evidence>
<dbReference type="Gene3D" id="2.20.25.30">
    <property type="match status" value="1"/>
</dbReference>
<dbReference type="GO" id="GO:0022625">
    <property type="term" value="C:cytosolic large ribosomal subunit"/>
    <property type="evidence" value="ECO:0007669"/>
    <property type="project" value="UniProtKB-ARBA"/>
</dbReference>
<dbReference type="PANTHER" id="PTHR48160:SF1">
    <property type="entry name" value="LARGE RIBOSOMAL SUBUNIT PROTEIN EL43"/>
    <property type="match status" value="1"/>
</dbReference>
<evidence type="ECO:0000256" key="1">
    <source>
        <dbReference type="ARBA" id="ARBA00008672"/>
    </source>
</evidence>
<organism evidence="6 7">
    <name type="scientific">Trichostrongylus colubriformis</name>
    <name type="common">Black scour worm</name>
    <dbReference type="NCBI Taxonomy" id="6319"/>
    <lineage>
        <taxon>Eukaryota</taxon>
        <taxon>Metazoa</taxon>
        <taxon>Ecdysozoa</taxon>
        <taxon>Nematoda</taxon>
        <taxon>Chromadorea</taxon>
        <taxon>Rhabditida</taxon>
        <taxon>Rhabditina</taxon>
        <taxon>Rhabditomorpha</taxon>
        <taxon>Strongyloidea</taxon>
        <taxon>Trichostrongylidae</taxon>
        <taxon>Trichostrongylus</taxon>
    </lineage>
</organism>
<dbReference type="GO" id="GO:0003735">
    <property type="term" value="F:structural constituent of ribosome"/>
    <property type="evidence" value="ECO:0007669"/>
    <property type="project" value="InterPro"/>
</dbReference>
<dbReference type="InterPro" id="IPR011331">
    <property type="entry name" value="Ribosomal_eL37/eL43"/>
</dbReference>
<dbReference type="PANTHER" id="PTHR48160">
    <property type="entry name" value="LARGE RIBOSOMAL SUBUNIT PROTEIN EL43"/>
    <property type="match status" value="1"/>
</dbReference>
<evidence type="ECO:0000256" key="2">
    <source>
        <dbReference type="ARBA" id="ARBA00022833"/>
    </source>
</evidence>